<dbReference type="InterPro" id="IPR002509">
    <property type="entry name" value="NODB_dom"/>
</dbReference>
<dbReference type="CDD" id="cd10917">
    <property type="entry name" value="CE4_NodB_like_6s_7s"/>
    <property type="match status" value="1"/>
</dbReference>
<comment type="caution">
    <text evidence="3">The sequence shown here is derived from an EMBL/GenBank/DDBJ whole genome shotgun (WGS) entry which is preliminary data.</text>
</comment>
<keyword evidence="1" id="KW-0472">Membrane</keyword>
<dbReference type="OrthoDB" id="9812065at2"/>
<feature type="transmembrane region" description="Helical" evidence="1">
    <location>
        <begin position="30"/>
        <end position="49"/>
    </location>
</feature>
<name>L8JR28_9BACT</name>
<feature type="domain" description="NodB homology" evidence="2">
    <location>
        <begin position="66"/>
        <end position="243"/>
    </location>
</feature>
<dbReference type="EMBL" id="AMZN01000043">
    <property type="protein sequence ID" value="ELR71310.1"/>
    <property type="molecule type" value="Genomic_DNA"/>
</dbReference>
<dbReference type="GO" id="GO:0016810">
    <property type="term" value="F:hydrolase activity, acting on carbon-nitrogen (but not peptide) bonds"/>
    <property type="evidence" value="ECO:0007669"/>
    <property type="project" value="InterPro"/>
</dbReference>
<dbReference type="Proteomes" id="UP000011135">
    <property type="component" value="Unassembled WGS sequence"/>
</dbReference>
<gene>
    <name evidence="3" type="ORF">C900_02925</name>
</gene>
<proteinExistence type="predicted"/>
<feature type="transmembrane region" description="Helical" evidence="1">
    <location>
        <begin position="5"/>
        <end position="24"/>
    </location>
</feature>
<accession>L8JR28</accession>
<dbReference type="PATRIC" id="fig|1237149.3.peg.2681"/>
<dbReference type="PANTHER" id="PTHR10587">
    <property type="entry name" value="GLYCOSYL TRANSFERASE-RELATED"/>
    <property type="match status" value="1"/>
</dbReference>
<keyword evidence="4" id="KW-1185">Reference proteome</keyword>
<protein>
    <submittedName>
        <fullName evidence="3">Polysaccharide deacetylase</fullName>
    </submittedName>
</protein>
<organism evidence="3 4">
    <name type="scientific">Fulvivirga imtechensis AK7</name>
    <dbReference type="NCBI Taxonomy" id="1237149"/>
    <lineage>
        <taxon>Bacteria</taxon>
        <taxon>Pseudomonadati</taxon>
        <taxon>Bacteroidota</taxon>
        <taxon>Cytophagia</taxon>
        <taxon>Cytophagales</taxon>
        <taxon>Fulvivirgaceae</taxon>
        <taxon>Fulvivirga</taxon>
    </lineage>
</organism>
<sequence length="262" mass="29439">MSFIIIRNSFVVLLLSLLVADYFLEIHWAFYILLVVPFLIFVVIASSVMKFNIFVPAFTEPLDPGRKVAFTFDDGPAPGTNAVLDILKKYQVKASFFCIGNNIEKHPEILKRIVAEGHVVGNHSWSHSNIFSLFGNKTIVNEIERTNRLITAITGLACNLFRPPYGVVNPPIAWAVGQTGMKVIGWNLRSFDTSTHDPEKVIRRIKKRMRRGSVILLHDDRQHTAMILEAVLAYAKEQNYECVDVNTIFAGDLVPSLRGGVN</sequence>
<dbReference type="InterPro" id="IPR050248">
    <property type="entry name" value="Polysacc_deacetylase_ArnD"/>
</dbReference>
<dbReference type="Pfam" id="PF01522">
    <property type="entry name" value="Polysacc_deac_1"/>
    <property type="match status" value="1"/>
</dbReference>
<evidence type="ECO:0000256" key="1">
    <source>
        <dbReference type="SAM" id="Phobius"/>
    </source>
</evidence>
<dbReference type="AlphaFoldDB" id="L8JR28"/>
<dbReference type="STRING" id="1237149.C900_02925"/>
<dbReference type="RefSeq" id="WP_009580257.1">
    <property type="nucleotide sequence ID" value="NZ_AMZN01000043.1"/>
</dbReference>
<dbReference type="Gene3D" id="3.20.20.370">
    <property type="entry name" value="Glycoside hydrolase/deacetylase"/>
    <property type="match status" value="1"/>
</dbReference>
<keyword evidence="1" id="KW-0812">Transmembrane</keyword>
<reference evidence="3 4" key="1">
    <citation type="submission" date="2012-12" db="EMBL/GenBank/DDBJ databases">
        <title>Genome assembly of Fulvivirga imtechensis AK7.</title>
        <authorList>
            <person name="Nupur N."/>
            <person name="Khatri I."/>
            <person name="Kumar R."/>
            <person name="Subramanian S."/>
            <person name="Pinnaka A."/>
        </authorList>
    </citation>
    <scope>NUCLEOTIDE SEQUENCE [LARGE SCALE GENOMIC DNA]</scope>
    <source>
        <strain evidence="3 4">AK7</strain>
    </source>
</reference>
<evidence type="ECO:0000313" key="4">
    <source>
        <dbReference type="Proteomes" id="UP000011135"/>
    </source>
</evidence>
<keyword evidence="1" id="KW-1133">Transmembrane helix</keyword>
<evidence type="ECO:0000313" key="3">
    <source>
        <dbReference type="EMBL" id="ELR71310.1"/>
    </source>
</evidence>
<dbReference type="InterPro" id="IPR011330">
    <property type="entry name" value="Glyco_hydro/deAcase_b/a-brl"/>
</dbReference>
<dbReference type="SUPFAM" id="SSF88713">
    <property type="entry name" value="Glycoside hydrolase/deacetylase"/>
    <property type="match status" value="1"/>
</dbReference>
<dbReference type="eggNOG" id="COG0726">
    <property type="taxonomic scope" value="Bacteria"/>
</dbReference>
<evidence type="ECO:0000259" key="2">
    <source>
        <dbReference type="PROSITE" id="PS51677"/>
    </source>
</evidence>
<dbReference type="GO" id="GO:0005975">
    <property type="term" value="P:carbohydrate metabolic process"/>
    <property type="evidence" value="ECO:0007669"/>
    <property type="project" value="InterPro"/>
</dbReference>
<dbReference type="PROSITE" id="PS51677">
    <property type="entry name" value="NODB"/>
    <property type="match status" value="1"/>
</dbReference>